<dbReference type="EMBL" id="JADBEK010000001">
    <property type="protein sequence ID" value="MBE1589193.1"/>
    <property type="molecule type" value="Genomic_DNA"/>
</dbReference>
<gene>
    <name evidence="1" type="ORF">H4W80_007451</name>
</gene>
<comment type="caution">
    <text evidence="1">The sequence shown here is derived from an EMBL/GenBank/DDBJ whole genome shotgun (WGS) entry which is preliminary data.</text>
</comment>
<dbReference type="Proteomes" id="UP000633509">
    <property type="component" value="Unassembled WGS sequence"/>
</dbReference>
<reference evidence="1 2" key="1">
    <citation type="submission" date="2020-10" db="EMBL/GenBank/DDBJ databases">
        <title>Sequencing the genomes of 1000 actinobacteria strains.</title>
        <authorList>
            <person name="Klenk H.-P."/>
        </authorList>
    </citation>
    <scope>NUCLEOTIDE SEQUENCE [LARGE SCALE GENOMIC DNA]</scope>
    <source>
        <strain evidence="1 2">DSM 43173</strain>
    </source>
</reference>
<organism evidence="1 2">
    <name type="scientific">Nonomuraea angiospora</name>
    <dbReference type="NCBI Taxonomy" id="46172"/>
    <lineage>
        <taxon>Bacteria</taxon>
        <taxon>Bacillati</taxon>
        <taxon>Actinomycetota</taxon>
        <taxon>Actinomycetes</taxon>
        <taxon>Streptosporangiales</taxon>
        <taxon>Streptosporangiaceae</taxon>
        <taxon>Nonomuraea</taxon>
    </lineage>
</organism>
<proteinExistence type="predicted"/>
<sequence length="38" mass="3894">MTCLVPGDIEVLAGLEMDGIPVVTALGRHTGLPCAFVP</sequence>
<evidence type="ECO:0000313" key="1">
    <source>
        <dbReference type="EMBL" id="MBE1589193.1"/>
    </source>
</evidence>
<keyword evidence="2" id="KW-1185">Reference proteome</keyword>
<accession>A0ABR9M8F4</accession>
<protein>
    <submittedName>
        <fullName evidence="1">Adenine/guanine phosphoribosyltransferase-like PRPP-binding protein</fullName>
    </submittedName>
</protein>
<name>A0ABR9M8F4_9ACTN</name>
<evidence type="ECO:0000313" key="2">
    <source>
        <dbReference type="Proteomes" id="UP000633509"/>
    </source>
</evidence>